<keyword evidence="4 7" id="KW-0378">Hydrolase</keyword>
<evidence type="ECO:0000256" key="4">
    <source>
        <dbReference type="ARBA" id="ARBA00022801"/>
    </source>
</evidence>
<organism evidence="8 9">
    <name type="scientific">Acinetobacter guillouiae</name>
    <name type="common">Acinetobacter genomosp. 11</name>
    <dbReference type="NCBI Taxonomy" id="106649"/>
    <lineage>
        <taxon>Bacteria</taxon>
        <taxon>Pseudomonadati</taxon>
        <taxon>Pseudomonadota</taxon>
        <taxon>Gammaproteobacteria</taxon>
        <taxon>Moraxellales</taxon>
        <taxon>Moraxellaceae</taxon>
        <taxon>Acinetobacter</taxon>
    </lineage>
</organism>
<dbReference type="Gene3D" id="1.10.530.40">
    <property type="match status" value="1"/>
</dbReference>
<reference evidence="8" key="1">
    <citation type="submission" date="2021-07" db="EMBL/GenBank/DDBJ databases">
        <authorList>
            <person name="Fernandez M."/>
            <person name="Pereira P."/>
            <person name="Torres Tejerizo G.A."/>
            <person name="Gonzalez P."/>
            <person name="Agostini E."/>
        </authorList>
    </citation>
    <scope>NUCLEOTIDE SEQUENCE</scope>
    <source>
        <strain evidence="8">SFC 500-1A</strain>
    </source>
</reference>
<dbReference type="Pfam" id="PF00959">
    <property type="entry name" value="Phage_lysozyme"/>
    <property type="match status" value="1"/>
</dbReference>
<evidence type="ECO:0000256" key="5">
    <source>
        <dbReference type="ARBA" id="ARBA00023200"/>
    </source>
</evidence>
<dbReference type="EMBL" id="JAHWXT010000004">
    <property type="protein sequence ID" value="MCF0265466.1"/>
    <property type="molecule type" value="Genomic_DNA"/>
</dbReference>
<gene>
    <name evidence="8" type="ORF">KW868_13500</name>
</gene>
<accession>A0A8X8KFW3</accession>
<keyword evidence="2 7" id="KW-0929">Antimicrobial</keyword>
<dbReference type="GO" id="GO:0042742">
    <property type="term" value="P:defense response to bacterium"/>
    <property type="evidence" value="ECO:0007669"/>
    <property type="project" value="UniProtKB-KW"/>
</dbReference>
<dbReference type="InterPro" id="IPR034690">
    <property type="entry name" value="Endolysin_T4_type"/>
</dbReference>
<sequence>MSTDQSQQIAQVYSWLRAMSGGKLTQSQVSAGDKIIAINGLNVFAQLIGFNIPKTFISGQKNISEKGYQLIREFEGLQLEAYKDTGGVWTIGFGTIKYPNGTSVKKGDVCTIQQAELWLKNDCKWVDACLDKNVKVNLNQNQLDALASFVYNIGETAFVKSTLLTLINQNSLISAASEFDRWVYDNGKRIQGLVNRRAKERKLFEKRFE</sequence>
<keyword evidence="5" id="KW-1035">Host cytoplasm</keyword>
<dbReference type="SUPFAM" id="SSF53955">
    <property type="entry name" value="Lysozyme-like"/>
    <property type="match status" value="1"/>
</dbReference>
<dbReference type="HAMAP" id="MF_04110">
    <property type="entry name" value="ENDOLYSIN_T4"/>
    <property type="match status" value="1"/>
</dbReference>
<evidence type="ECO:0000313" key="9">
    <source>
        <dbReference type="Proteomes" id="UP000887320"/>
    </source>
</evidence>
<dbReference type="GO" id="GO:0003796">
    <property type="term" value="F:lysozyme activity"/>
    <property type="evidence" value="ECO:0007669"/>
    <property type="project" value="UniProtKB-EC"/>
</dbReference>
<dbReference type="InterPro" id="IPR002196">
    <property type="entry name" value="Glyco_hydro_24"/>
</dbReference>
<dbReference type="GO" id="GO:0009253">
    <property type="term" value="P:peptidoglycan catabolic process"/>
    <property type="evidence" value="ECO:0007669"/>
    <property type="project" value="InterPro"/>
</dbReference>
<evidence type="ECO:0000256" key="3">
    <source>
        <dbReference type="ARBA" id="ARBA00022638"/>
    </source>
</evidence>
<dbReference type="AlphaFoldDB" id="A0A8X8KFW3"/>
<dbReference type="InterPro" id="IPR023346">
    <property type="entry name" value="Lysozyme-like_dom_sf"/>
</dbReference>
<proteinExistence type="inferred from homology"/>
<keyword evidence="6 7" id="KW-0326">Glycosidase</keyword>
<dbReference type="CDD" id="cd00737">
    <property type="entry name" value="lyz_endolysin_autolysin"/>
    <property type="match status" value="1"/>
</dbReference>
<protein>
    <recommendedName>
        <fullName evidence="7">Lysozyme</fullName>
        <ecNumber evidence="7">3.2.1.17</ecNumber>
    </recommendedName>
</protein>
<evidence type="ECO:0000256" key="1">
    <source>
        <dbReference type="ARBA" id="ARBA00000632"/>
    </source>
</evidence>
<dbReference type="PANTHER" id="PTHR38107">
    <property type="match status" value="1"/>
</dbReference>
<dbReference type="PANTHER" id="PTHR38107:SF3">
    <property type="entry name" value="LYSOZYME RRRD-RELATED"/>
    <property type="match status" value="1"/>
</dbReference>
<dbReference type="Proteomes" id="UP000887320">
    <property type="component" value="Unassembled WGS sequence"/>
</dbReference>
<dbReference type="InterPro" id="IPR033907">
    <property type="entry name" value="Endolysin_autolysin"/>
</dbReference>
<dbReference type="InterPro" id="IPR023347">
    <property type="entry name" value="Lysozyme_dom_sf"/>
</dbReference>
<comment type="similarity">
    <text evidence="7">Belongs to the glycosyl hydrolase 24 family.</text>
</comment>
<evidence type="ECO:0000256" key="2">
    <source>
        <dbReference type="ARBA" id="ARBA00022529"/>
    </source>
</evidence>
<evidence type="ECO:0000256" key="6">
    <source>
        <dbReference type="ARBA" id="ARBA00023295"/>
    </source>
</evidence>
<dbReference type="GO" id="GO:0031640">
    <property type="term" value="P:killing of cells of another organism"/>
    <property type="evidence" value="ECO:0007669"/>
    <property type="project" value="UniProtKB-KW"/>
</dbReference>
<dbReference type="InterPro" id="IPR051018">
    <property type="entry name" value="Bacteriophage_GH24"/>
</dbReference>
<keyword evidence="3 7" id="KW-0081">Bacteriolytic enzyme</keyword>
<evidence type="ECO:0000313" key="8">
    <source>
        <dbReference type="EMBL" id="MCF0265466.1"/>
    </source>
</evidence>
<dbReference type="GO" id="GO:0016998">
    <property type="term" value="P:cell wall macromolecule catabolic process"/>
    <property type="evidence" value="ECO:0007669"/>
    <property type="project" value="InterPro"/>
</dbReference>
<dbReference type="EC" id="3.2.1.17" evidence="7"/>
<comment type="caution">
    <text evidence="8">The sequence shown here is derived from an EMBL/GenBank/DDBJ whole genome shotgun (WGS) entry which is preliminary data.</text>
</comment>
<evidence type="ECO:0000256" key="7">
    <source>
        <dbReference type="RuleBase" id="RU003788"/>
    </source>
</evidence>
<name>A0A8X8KFW3_ACIGI</name>
<comment type="catalytic activity">
    <reaction evidence="1 7">
        <text>Hydrolysis of (1-&gt;4)-beta-linkages between N-acetylmuramic acid and N-acetyl-D-glucosamine residues in a peptidoglycan and between N-acetyl-D-glucosamine residues in chitodextrins.</text>
        <dbReference type="EC" id="3.2.1.17"/>
    </reaction>
</comment>
<dbReference type="RefSeq" id="WP_234623641.1">
    <property type="nucleotide sequence ID" value="NZ_JAHWXT010000004.1"/>
</dbReference>